<evidence type="ECO:0000256" key="1">
    <source>
        <dbReference type="ARBA" id="ARBA00008434"/>
    </source>
</evidence>
<dbReference type="InterPro" id="IPR000589">
    <property type="entry name" value="Ribosomal_uS15"/>
</dbReference>
<dbReference type="AlphaFoldDB" id="A0A9W6BQR2"/>
<comment type="caution">
    <text evidence="7">The sequence shown here is derived from an EMBL/GenBank/DDBJ whole genome shotgun (WGS) entry which is preliminary data.</text>
</comment>
<dbReference type="InterPro" id="IPR009068">
    <property type="entry name" value="uS15_NS1_RNA-bd_sf"/>
</dbReference>
<evidence type="ECO:0000313" key="7">
    <source>
        <dbReference type="EMBL" id="GLC55851.1"/>
    </source>
</evidence>
<dbReference type="GO" id="GO:0006412">
    <property type="term" value="P:translation"/>
    <property type="evidence" value="ECO:0007669"/>
    <property type="project" value="InterPro"/>
</dbReference>
<feature type="chain" id="PRO_5040934228" description="Small ribosomal subunit protein uS15c" evidence="6">
    <location>
        <begin position="22"/>
        <end position="375"/>
    </location>
</feature>
<evidence type="ECO:0000256" key="5">
    <source>
        <dbReference type="SAM" id="MobiDB-lite"/>
    </source>
</evidence>
<dbReference type="Gene3D" id="1.10.287.10">
    <property type="entry name" value="S15/NS1, RNA-binding"/>
    <property type="match status" value="1"/>
</dbReference>
<evidence type="ECO:0000256" key="6">
    <source>
        <dbReference type="SAM" id="SignalP"/>
    </source>
</evidence>
<sequence>MASWLVGRLVSGLGVATKAAAHPLVRQASCDAAPGHVARLAASECGRWPDADQGVRWAFPGAATLSSCSSPPAAELPASASGSLSPVLPLTFLRLPFPSSTAASRVGPTTAAAITGGNSGSATAFYSSSAAAAAVATANAAAASGSVAAAAGAAGGGGGSAGEDAGAAPLPAFKPDLVEKFLSLDVSSSSVRRRAERQQVLRDFQSHPADTGTPPVMVALWTHRVRSLVRVFDSGRKQLPSIRQLEMLVNRRRRMLTWLRRTDFESYSYTIAKLGLRDIYVPAGGEHRYREGVRHSEPVDDDINRLRFNFHTKYRKGKTSLWKRLRPLLVAEDPALQSADADAAVEDRQRRQQRREVAAQQRLAAEREREGKQGR</sequence>
<keyword evidence="6" id="KW-0732">Signal</keyword>
<keyword evidence="2" id="KW-0689">Ribosomal protein</keyword>
<evidence type="ECO:0000256" key="3">
    <source>
        <dbReference type="ARBA" id="ARBA00023274"/>
    </source>
</evidence>
<proteinExistence type="inferred from homology"/>
<dbReference type="GO" id="GO:1990904">
    <property type="term" value="C:ribonucleoprotein complex"/>
    <property type="evidence" value="ECO:0007669"/>
    <property type="project" value="UniProtKB-KW"/>
</dbReference>
<dbReference type="Pfam" id="PF00312">
    <property type="entry name" value="Ribosomal_S15"/>
    <property type="match status" value="1"/>
</dbReference>
<dbReference type="GO" id="GO:0005737">
    <property type="term" value="C:cytoplasm"/>
    <property type="evidence" value="ECO:0007669"/>
    <property type="project" value="UniProtKB-ARBA"/>
</dbReference>
<keyword evidence="8" id="KW-1185">Reference proteome</keyword>
<dbReference type="HAMAP" id="MF_01343_B">
    <property type="entry name" value="Ribosomal_uS15_B"/>
    <property type="match status" value="1"/>
</dbReference>
<reference evidence="7 8" key="1">
    <citation type="journal article" date="2023" name="Commun. Biol.">
        <title>Reorganization of the ancestral sex-determining regions during the evolution of trioecy in Pleodorina starrii.</title>
        <authorList>
            <person name="Takahashi K."/>
            <person name="Suzuki S."/>
            <person name="Kawai-Toyooka H."/>
            <person name="Yamamoto K."/>
            <person name="Hamaji T."/>
            <person name="Ootsuki R."/>
            <person name="Yamaguchi H."/>
            <person name="Kawachi M."/>
            <person name="Higashiyama T."/>
            <person name="Nozaki H."/>
        </authorList>
    </citation>
    <scope>NUCLEOTIDE SEQUENCE [LARGE SCALE GENOMIC DNA]</scope>
    <source>
        <strain evidence="7 8">NIES-4479</strain>
    </source>
</reference>
<dbReference type="PANTHER" id="PTHR23321:SF26">
    <property type="entry name" value="SMALL RIBOSOMAL SUBUNIT PROTEIN US15M"/>
    <property type="match status" value="1"/>
</dbReference>
<evidence type="ECO:0000256" key="2">
    <source>
        <dbReference type="ARBA" id="ARBA00022980"/>
    </source>
</evidence>
<name>A0A9W6BQR2_9CHLO</name>
<dbReference type="EMBL" id="BRXU01000014">
    <property type="protein sequence ID" value="GLC55851.1"/>
    <property type="molecule type" value="Genomic_DNA"/>
</dbReference>
<dbReference type="GO" id="GO:0003735">
    <property type="term" value="F:structural constituent of ribosome"/>
    <property type="evidence" value="ECO:0007669"/>
    <property type="project" value="InterPro"/>
</dbReference>
<evidence type="ECO:0000313" key="8">
    <source>
        <dbReference type="Proteomes" id="UP001165080"/>
    </source>
</evidence>
<dbReference type="Proteomes" id="UP001165080">
    <property type="component" value="Unassembled WGS sequence"/>
</dbReference>
<protein>
    <recommendedName>
        <fullName evidence="4">Small ribosomal subunit protein uS15c</fullName>
    </recommendedName>
</protein>
<organism evidence="7 8">
    <name type="scientific">Pleodorina starrii</name>
    <dbReference type="NCBI Taxonomy" id="330485"/>
    <lineage>
        <taxon>Eukaryota</taxon>
        <taxon>Viridiplantae</taxon>
        <taxon>Chlorophyta</taxon>
        <taxon>core chlorophytes</taxon>
        <taxon>Chlorophyceae</taxon>
        <taxon>CS clade</taxon>
        <taxon>Chlamydomonadales</taxon>
        <taxon>Volvocaceae</taxon>
        <taxon>Pleodorina</taxon>
    </lineage>
</organism>
<dbReference type="InterPro" id="IPR005290">
    <property type="entry name" value="Ribosomal_uS15_bac-type"/>
</dbReference>
<dbReference type="CDD" id="cd00677">
    <property type="entry name" value="S15_NS1_EPRS_RNA-bind"/>
    <property type="match status" value="1"/>
</dbReference>
<feature type="region of interest" description="Disordered" evidence="5">
    <location>
        <begin position="337"/>
        <end position="375"/>
    </location>
</feature>
<dbReference type="PANTHER" id="PTHR23321">
    <property type="entry name" value="RIBOSOMAL PROTEIN S15, BACTERIAL AND ORGANELLAR"/>
    <property type="match status" value="1"/>
</dbReference>
<dbReference type="GO" id="GO:0005840">
    <property type="term" value="C:ribosome"/>
    <property type="evidence" value="ECO:0007669"/>
    <property type="project" value="UniProtKB-KW"/>
</dbReference>
<dbReference type="SUPFAM" id="SSF47060">
    <property type="entry name" value="S15/NS1 RNA-binding domain"/>
    <property type="match status" value="1"/>
</dbReference>
<feature type="compositionally biased region" description="Basic and acidic residues" evidence="5">
    <location>
        <begin position="345"/>
        <end position="357"/>
    </location>
</feature>
<accession>A0A9W6BQR2</accession>
<evidence type="ECO:0000256" key="4">
    <source>
        <dbReference type="ARBA" id="ARBA00035250"/>
    </source>
</evidence>
<dbReference type="SMART" id="SM01387">
    <property type="entry name" value="Ribosomal_S15"/>
    <property type="match status" value="1"/>
</dbReference>
<gene>
    <name evidence="7" type="primary">PLEST010028</name>
    <name evidence="7" type="ORF">PLESTB_001035700</name>
</gene>
<comment type="similarity">
    <text evidence="1">Belongs to the universal ribosomal protein uS15 family.</text>
</comment>
<feature type="signal peptide" evidence="6">
    <location>
        <begin position="1"/>
        <end position="21"/>
    </location>
</feature>
<feature type="compositionally biased region" description="Basic and acidic residues" evidence="5">
    <location>
        <begin position="364"/>
        <end position="375"/>
    </location>
</feature>
<keyword evidence="3" id="KW-0687">Ribonucleoprotein</keyword>